<dbReference type="AlphaFoldDB" id="A0A2J7Q047"/>
<dbReference type="Gene3D" id="2.60.120.290">
    <property type="entry name" value="Spermadhesin, CUB domain"/>
    <property type="match status" value="1"/>
</dbReference>
<gene>
    <name evidence="3" type="ORF">B7P43_G01774</name>
</gene>
<dbReference type="CDD" id="cd00041">
    <property type="entry name" value="CUB"/>
    <property type="match status" value="1"/>
</dbReference>
<evidence type="ECO:0000313" key="3">
    <source>
        <dbReference type="EMBL" id="PNF21948.1"/>
    </source>
</evidence>
<evidence type="ECO:0000313" key="4">
    <source>
        <dbReference type="Proteomes" id="UP000235965"/>
    </source>
</evidence>
<dbReference type="OrthoDB" id="6369184at2759"/>
<accession>A0A2J7Q047</accession>
<reference evidence="3 4" key="1">
    <citation type="submission" date="2017-12" db="EMBL/GenBank/DDBJ databases">
        <title>Hemimetabolous genomes reveal molecular basis of termite eusociality.</title>
        <authorList>
            <person name="Harrison M.C."/>
            <person name="Jongepier E."/>
            <person name="Robertson H.M."/>
            <person name="Arning N."/>
            <person name="Bitard-Feildel T."/>
            <person name="Chao H."/>
            <person name="Childers C.P."/>
            <person name="Dinh H."/>
            <person name="Doddapaneni H."/>
            <person name="Dugan S."/>
            <person name="Gowin J."/>
            <person name="Greiner C."/>
            <person name="Han Y."/>
            <person name="Hu H."/>
            <person name="Hughes D.S.T."/>
            <person name="Huylmans A.-K."/>
            <person name="Kemena C."/>
            <person name="Kremer L.P.M."/>
            <person name="Lee S.L."/>
            <person name="Lopez-Ezquerra A."/>
            <person name="Mallet L."/>
            <person name="Monroy-Kuhn J.M."/>
            <person name="Moser A."/>
            <person name="Murali S.C."/>
            <person name="Muzny D.M."/>
            <person name="Otani S."/>
            <person name="Piulachs M.-D."/>
            <person name="Poelchau M."/>
            <person name="Qu J."/>
            <person name="Schaub F."/>
            <person name="Wada-Katsumata A."/>
            <person name="Worley K.C."/>
            <person name="Xie Q."/>
            <person name="Ylla G."/>
            <person name="Poulsen M."/>
            <person name="Gibbs R.A."/>
            <person name="Schal C."/>
            <person name="Richards S."/>
            <person name="Belles X."/>
            <person name="Korb J."/>
            <person name="Bornberg-Bauer E."/>
        </authorList>
    </citation>
    <scope>NUCLEOTIDE SEQUENCE [LARGE SCALE GENOMIC DNA]</scope>
    <source>
        <tissue evidence="3">Whole body</tissue>
    </source>
</reference>
<evidence type="ECO:0000256" key="1">
    <source>
        <dbReference type="ARBA" id="ARBA00023157"/>
    </source>
</evidence>
<organism evidence="3 4">
    <name type="scientific">Cryptotermes secundus</name>
    <dbReference type="NCBI Taxonomy" id="105785"/>
    <lineage>
        <taxon>Eukaryota</taxon>
        <taxon>Metazoa</taxon>
        <taxon>Ecdysozoa</taxon>
        <taxon>Arthropoda</taxon>
        <taxon>Hexapoda</taxon>
        <taxon>Insecta</taxon>
        <taxon>Pterygota</taxon>
        <taxon>Neoptera</taxon>
        <taxon>Polyneoptera</taxon>
        <taxon>Dictyoptera</taxon>
        <taxon>Blattodea</taxon>
        <taxon>Blattoidea</taxon>
        <taxon>Termitoidae</taxon>
        <taxon>Kalotermitidae</taxon>
        <taxon>Cryptotermitinae</taxon>
        <taxon>Cryptotermes</taxon>
    </lineage>
</organism>
<proteinExistence type="predicted"/>
<dbReference type="Pfam" id="PF00431">
    <property type="entry name" value="CUB"/>
    <property type="match status" value="1"/>
</dbReference>
<dbReference type="Proteomes" id="UP000235965">
    <property type="component" value="Unassembled WGS sequence"/>
</dbReference>
<dbReference type="STRING" id="105785.A0A2J7Q047"/>
<dbReference type="InParanoid" id="A0A2J7Q047"/>
<dbReference type="InterPro" id="IPR035914">
    <property type="entry name" value="Sperma_CUB_dom_sf"/>
</dbReference>
<sequence>MPFFIASGVGLNPLYCGHFWPIVPAPDDSCLNRADVIKVFDGRSSAAPAITVLCNEGSELEVLSTGPDLYIEFVASSEWPGQGFKASFQFQPMDSITSDSPSTGQ</sequence>
<feature type="domain" description="CUB" evidence="2">
    <location>
        <begin position="32"/>
        <end position="88"/>
    </location>
</feature>
<dbReference type="EMBL" id="NEVH01020327">
    <property type="protein sequence ID" value="PNF21948.1"/>
    <property type="molecule type" value="Genomic_DNA"/>
</dbReference>
<dbReference type="SUPFAM" id="SSF49854">
    <property type="entry name" value="Spermadhesin, CUB domain"/>
    <property type="match status" value="1"/>
</dbReference>
<name>A0A2J7Q047_9NEOP</name>
<dbReference type="InterPro" id="IPR000859">
    <property type="entry name" value="CUB_dom"/>
</dbReference>
<keyword evidence="4" id="KW-1185">Reference proteome</keyword>
<comment type="caution">
    <text evidence="3">The sequence shown here is derived from an EMBL/GenBank/DDBJ whole genome shotgun (WGS) entry which is preliminary data.</text>
</comment>
<keyword evidence="1" id="KW-1015">Disulfide bond</keyword>
<protein>
    <recommendedName>
        <fullName evidence="2">CUB domain-containing protein</fullName>
    </recommendedName>
</protein>
<evidence type="ECO:0000259" key="2">
    <source>
        <dbReference type="Pfam" id="PF00431"/>
    </source>
</evidence>